<dbReference type="PANTHER" id="PTHR33353">
    <property type="entry name" value="PUTATIVE (AFU_ORTHOLOGUE AFUA_1G12560)-RELATED"/>
    <property type="match status" value="1"/>
</dbReference>
<gene>
    <name evidence="7" type="ORF">QM012_002726</name>
</gene>
<dbReference type="EMBL" id="JASGXD010000014">
    <property type="protein sequence ID" value="KAK6001395.1"/>
    <property type="molecule type" value="Genomic_DNA"/>
</dbReference>
<dbReference type="Gene3D" id="2.70.50.70">
    <property type="match status" value="1"/>
</dbReference>
<feature type="chain" id="PRO_5045988017" description="Auxiliary Activity family 9 catalytic domain-containing protein" evidence="5">
    <location>
        <begin position="21"/>
        <end position="429"/>
    </location>
</feature>
<dbReference type="Proteomes" id="UP001341245">
    <property type="component" value="Unassembled WGS sequence"/>
</dbReference>
<proteinExistence type="predicted"/>
<evidence type="ECO:0000256" key="3">
    <source>
        <dbReference type="ARBA" id="ARBA00022525"/>
    </source>
</evidence>
<evidence type="ECO:0000256" key="4">
    <source>
        <dbReference type="ARBA" id="ARBA00023157"/>
    </source>
</evidence>
<comment type="subcellular location">
    <subcellularLocation>
        <location evidence="2">Secreted</location>
    </subcellularLocation>
</comment>
<evidence type="ECO:0000256" key="5">
    <source>
        <dbReference type="SAM" id="SignalP"/>
    </source>
</evidence>
<accession>A0ABR0TAD5</accession>
<evidence type="ECO:0000256" key="1">
    <source>
        <dbReference type="ARBA" id="ARBA00001973"/>
    </source>
</evidence>
<evidence type="ECO:0000313" key="7">
    <source>
        <dbReference type="EMBL" id="KAK6001395.1"/>
    </source>
</evidence>
<reference evidence="7 8" key="1">
    <citation type="submission" date="2023-11" db="EMBL/GenBank/DDBJ databases">
        <title>Draft genome sequence and annotation of the polyextremotolerant black yeast-like fungus Aureobasidium pullulans NRRL 62042.</title>
        <authorList>
            <person name="Dielentheis-Frenken M.R.E."/>
            <person name="Wibberg D."/>
            <person name="Blank L.M."/>
            <person name="Tiso T."/>
        </authorList>
    </citation>
    <scope>NUCLEOTIDE SEQUENCE [LARGE SCALE GENOMIC DNA]</scope>
    <source>
        <strain evidence="7 8">NRRL 62042</strain>
    </source>
</reference>
<comment type="caution">
    <text evidence="7">The sequence shown here is derived from an EMBL/GenBank/DDBJ whole genome shotgun (WGS) entry which is preliminary data.</text>
</comment>
<name>A0ABR0TAD5_AURPU</name>
<evidence type="ECO:0000259" key="6">
    <source>
        <dbReference type="Pfam" id="PF03443"/>
    </source>
</evidence>
<keyword evidence="3" id="KW-0964">Secreted</keyword>
<comment type="cofactor">
    <cofactor evidence="1">
        <name>Cu(2+)</name>
        <dbReference type="ChEBI" id="CHEBI:29036"/>
    </cofactor>
</comment>
<evidence type="ECO:0000256" key="2">
    <source>
        <dbReference type="ARBA" id="ARBA00004613"/>
    </source>
</evidence>
<keyword evidence="4" id="KW-1015">Disulfide bond</keyword>
<dbReference type="InterPro" id="IPR049892">
    <property type="entry name" value="AA9"/>
</dbReference>
<organism evidence="7 8">
    <name type="scientific">Aureobasidium pullulans</name>
    <name type="common">Black yeast</name>
    <name type="synonym">Pullularia pullulans</name>
    <dbReference type="NCBI Taxonomy" id="5580"/>
    <lineage>
        <taxon>Eukaryota</taxon>
        <taxon>Fungi</taxon>
        <taxon>Dikarya</taxon>
        <taxon>Ascomycota</taxon>
        <taxon>Pezizomycotina</taxon>
        <taxon>Dothideomycetes</taxon>
        <taxon>Dothideomycetidae</taxon>
        <taxon>Dothideales</taxon>
        <taxon>Saccotheciaceae</taxon>
        <taxon>Aureobasidium</taxon>
    </lineage>
</organism>
<feature type="signal peptide" evidence="5">
    <location>
        <begin position="1"/>
        <end position="20"/>
    </location>
</feature>
<dbReference type="Pfam" id="PF03443">
    <property type="entry name" value="AA9"/>
    <property type="match status" value="1"/>
</dbReference>
<dbReference type="CDD" id="cd21175">
    <property type="entry name" value="LPMO_AA9"/>
    <property type="match status" value="1"/>
</dbReference>
<dbReference type="PANTHER" id="PTHR33353:SF34">
    <property type="entry name" value="ENDO-BETA-1,4-GLUCANASE D"/>
    <property type="match status" value="1"/>
</dbReference>
<keyword evidence="5" id="KW-0732">Signal</keyword>
<evidence type="ECO:0000313" key="8">
    <source>
        <dbReference type="Proteomes" id="UP001341245"/>
    </source>
</evidence>
<keyword evidence="8" id="KW-1185">Reference proteome</keyword>
<protein>
    <recommendedName>
        <fullName evidence="6">Auxiliary Activity family 9 catalytic domain-containing protein</fullName>
    </recommendedName>
</protein>
<sequence>MSFKIAAAAALATLASTVSAHGHLQSIGASGTVYAGFNNSILYSNTKPELIAWSDTVKDNGYVSDYTSPDMICHAGAENAKLSAPVNGGDTVTFNWDTWPTSHKGPLITYLANCNGDCATIDKTTLKWFKIDAVGIISGNSNSGTWASDKLIADGYKWDVKIPDSIASGNYAVRHEIIALHSANNVGGAQNYPQCINLQVKSSGSDNPEGVVGTELYTAQDKGIYVNIYYPGFTADEYDMPGPALYTGGSSSGSSSSSAPASSASSSAQATSAASSAQATSAASSVQTTYAASSAQATYSASSSSAAPITTQAAVVSSAASGGDESVVTAYETDIVTASTAVTVTAGASATAAPAVSDIASAVPSQMLTSTISAGIPTGTASANVAKPTKALPEGTTLEDLLSWVEYLFAENSAKAATKHRRHARAFHY</sequence>
<dbReference type="InterPro" id="IPR005103">
    <property type="entry name" value="AA9_LPMO"/>
</dbReference>
<feature type="domain" description="Auxiliary Activity family 9 catalytic" evidence="6">
    <location>
        <begin position="21"/>
        <end position="231"/>
    </location>
</feature>